<dbReference type="InterPro" id="IPR000182">
    <property type="entry name" value="GNAT_dom"/>
</dbReference>
<keyword evidence="3" id="KW-1185">Reference proteome</keyword>
<accession>A0A0P7BDC9</accession>
<dbReference type="AlphaFoldDB" id="A0A0P7BDC9"/>
<dbReference type="RefSeq" id="WP_055146855.1">
    <property type="nucleotide sequence ID" value="NZ_JXSZ01000006.1"/>
</dbReference>
<organism evidence="2 3">
    <name type="scientific">Jiulongibacter sediminis</name>
    <dbReference type="NCBI Taxonomy" id="1605367"/>
    <lineage>
        <taxon>Bacteria</taxon>
        <taxon>Pseudomonadati</taxon>
        <taxon>Bacteroidota</taxon>
        <taxon>Cytophagia</taxon>
        <taxon>Cytophagales</taxon>
        <taxon>Leadbetterellaceae</taxon>
        <taxon>Jiulongibacter</taxon>
    </lineage>
</organism>
<gene>
    <name evidence="2" type="ORF">AFM12_08925</name>
</gene>
<dbReference type="Pfam" id="PF00583">
    <property type="entry name" value="Acetyltransf_1"/>
    <property type="match status" value="1"/>
</dbReference>
<evidence type="ECO:0000259" key="1">
    <source>
        <dbReference type="PROSITE" id="PS51186"/>
    </source>
</evidence>
<keyword evidence="2" id="KW-0808">Transferase</keyword>
<dbReference type="InterPro" id="IPR016181">
    <property type="entry name" value="Acyl_CoA_acyltransferase"/>
</dbReference>
<proteinExistence type="predicted"/>
<evidence type="ECO:0000313" key="2">
    <source>
        <dbReference type="EMBL" id="KPM48704.1"/>
    </source>
</evidence>
<dbReference type="Proteomes" id="UP000050454">
    <property type="component" value="Unassembled WGS sequence"/>
</dbReference>
<feature type="domain" description="N-acetyltransferase" evidence="1">
    <location>
        <begin position="7"/>
        <end position="195"/>
    </location>
</feature>
<name>A0A0P7BDC9_9BACT</name>
<protein>
    <submittedName>
        <fullName evidence="2">Acetyltransferase</fullName>
    </submittedName>
</protein>
<sequence length="195" mass="22863">MILSFKSFIGEEIKEVLEPLAELRIQVFRDYPYLYDGSIDYEREYLKTYTNAPQSFLFAVFNTDQMVGATTCIPLKDETAEVREPFLKASTDLNTICYFGESILLKEYRGQGLGNRFFEEREAHARNLGAQFSVFCAIKRPETHPLRPADYQDLKPFWKKRGYSKSETLQSLFSWKDIDEPEESPKLMEYWTKTL</sequence>
<dbReference type="CDD" id="cd04301">
    <property type="entry name" value="NAT_SF"/>
    <property type="match status" value="1"/>
</dbReference>
<comment type="caution">
    <text evidence="2">The sequence shown here is derived from an EMBL/GenBank/DDBJ whole genome shotgun (WGS) entry which is preliminary data.</text>
</comment>
<dbReference type="SUPFAM" id="SSF55729">
    <property type="entry name" value="Acyl-CoA N-acyltransferases (Nat)"/>
    <property type="match status" value="1"/>
</dbReference>
<dbReference type="Gene3D" id="3.40.630.30">
    <property type="match status" value="1"/>
</dbReference>
<dbReference type="GO" id="GO:0016747">
    <property type="term" value="F:acyltransferase activity, transferring groups other than amino-acyl groups"/>
    <property type="evidence" value="ECO:0007669"/>
    <property type="project" value="InterPro"/>
</dbReference>
<dbReference type="STRING" id="1605367.AFM12_08925"/>
<reference evidence="2 3" key="1">
    <citation type="submission" date="2015-07" db="EMBL/GenBank/DDBJ databases">
        <title>The draft genome sequence of Leadbetterella sp. JN14-9.</title>
        <authorList>
            <person name="Liu Y."/>
            <person name="Du J."/>
            <person name="Shao Z."/>
        </authorList>
    </citation>
    <scope>NUCLEOTIDE SEQUENCE [LARGE SCALE GENOMIC DNA]</scope>
    <source>
        <strain evidence="2 3">JN14-9</strain>
    </source>
</reference>
<dbReference type="OrthoDB" id="187903at2"/>
<dbReference type="EMBL" id="LGTQ01000006">
    <property type="protein sequence ID" value="KPM48704.1"/>
    <property type="molecule type" value="Genomic_DNA"/>
</dbReference>
<evidence type="ECO:0000313" key="3">
    <source>
        <dbReference type="Proteomes" id="UP000050454"/>
    </source>
</evidence>
<dbReference type="PROSITE" id="PS51186">
    <property type="entry name" value="GNAT"/>
    <property type="match status" value="1"/>
</dbReference>